<reference evidence="3" key="1">
    <citation type="journal article" date="2019" name="Int. J. Syst. Evol. Microbiol.">
        <title>The Global Catalogue of Microorganisms (GCM) 10K type strain sequencing project: providing services to taxonomists for standard genome sequencing and annotation.</title>
        <authorList>
            <consortium name="The Broad Institute Genomics Platform"/>
            <consortium name="The Broad Institute Genome Sequencing Center for Infectious Disease"/>
            <person name="Wu L."/>
            <person name="Ma J."/>
        </authorList>
    </citation>
    <scope>NUCLEOTIDE SEQUENCE [LARGE SCALE GENOMIC DNA]</scope>
    <source>
        <strain evidence="3">CGMCC 1.10106</strain>
    </source>
</reference>
<name>A0ABQ1H725_9SPHN</name>
<feature type="transmembrane region" description="Helical" evidence="1">
    <location>
        <begin position="112"/>
        <end position="134"/>
    </location>
</feature>
<keyword evidence="1" id="KW-0812">Transmembrane</keyword>
<evidence type="ECO:0008006" key="4">
    <source>
        <dbReference type="Google" id="ProtNLM"/>
    </source>
</evidence>
<dbReference type="Proteomes" id="UP000618591">
    <property type="component" value="Unassembled WGS sequence"/>
</dbReference>
<gene>
    <name evidence="2" type="ORF">GCM10011395_32190</name>
</gene>
<keyword evidence="1" id="KW-1133">Transmembrane helix</keyword>
<feature type="transmembrane region" description="Helical" evidence="1">
    <location>
        <begin position="40"/>
        <end position="64"/>
    </location>
</feature>
<evidence type="ECO:0000256" key="1">
    <source>
        <dbReference type="SAM" id="Phobius"/>
    </source>
</evidence>
<sequence>MPFREKTAWISVISTIVIWGGFFGFMALTRGRYPGPTYMVGFFAAIVLQAILVTVAAIVTAILAPKDASASRDERDHTISRRAYAIAYPVLLTLVLCVAGGVHLGIGAVGMAYGIMGAIVIAEIVHYAAQIVGYRMAS</sequence>
<comment type="caution">
    <text evidence="2">The sequence shown here is derived from an EMBL/GenBank/DDBJ whole genome shotgun (WGS) entry which is preliminary data.</text>
</comment>
<feature type="transmembrane region" description="Helical" evidence="1">
    <location>
        <begin position="85"/>
        <end position="106"/>
    </location>
</feature>
<accession>A0ABQ1H725</accession>
<protein>
    <recommendedName>
        <fullName evidence="4">DUF2178 domain-containing protein</fullName>
    </recommendedName>
</protein>
<proteinExistence type="predicted"/>
<feature type="transmembrane region" description="Helical" evidence="1">
    <location>
        <begin position="7"/>
        <end position="28"/>
    </location>
</feature>
<dbReference type="RefSeq" id="WP_188449312.1">
    <property type="nucleotide sequence ID" value="NZ_BMDW01000026.1"/>
</dbReference>
<keyword evidence="1" id="KW-0472">Membrane</keyword>
<dbReference type="EMBL" id="BMDW01000026">
    <property type="protein sequence ID" value="GGA59463.1"/>
    <property type="molecule type" value="Genomic_DNA"/>
</dbReference>
<organism evidence="2 3">
    <name type="scientific">Sphingomonas psychrolutea</name>
    <dbReference type="NCBI Taxonomy" id="1259676"/>
    <lineage>
        <taxon>Bacteria</taxon>
        <taxon>Pseudomonadati</taxon>
        <taxon>Pseudomonadota</taxon>
        <taxon>Alphaproteobacteria</taxon>
        <taxon>Sphingomonadales</taxon>
        <taxon>Sphingomonadaceae</taxon>
        <taxon>Sphingomonas</taxon>
    </lineage>
</organism>
<keyword evidence="3" id="KW-1185">Reference proteome</keyword>
<evidence type="ECO:0000313" key="2">
    <source>
        <dbReference type="EMBL" id="GGA59463.1"/>
    </source>
</evidence>
<evidence type="ECO:0000313" key="3">
    <source>
        <dbReference type="Proteomes" id="UP000618591"/>
    </source>
</evidence>